<organism evidence="2 3">
    <name type="scientific">Ephemerocybe angulata</name>
    <dbReference type="NCBI Taxonomy" id="980116"/>
    <lineage>
        <taxon>Eukaryota</taxon>
        <taxon>Fungi</taxon>
        <taxon>Dikarya</taxon>
        <taxon>Basidiomycota</taxon>
        <taxon>Agaricomycotina</taxon>
        <taxon>Agaricomycetes</taxon>
        <taxon>Agaricomycetidae</taxon>
        <taxon>Agaricales</taxon>
        <taxon>Agaricineae</taxon>
        <taxon>Psathyrellaceae</taxon>
        <taxon>Ephemerocybe</taxon>
    </lineage>
</organism>
<sequence>MCSALHMTLPKTLPSLEAGASSSTVSNLSSTPRSRGKLGAPKAFALTQGKKPSALAAPGPDSAAQDFEMGEASQKLPNRAPSGQKPPAMRPGAHVAPRPQPKAPAVPFQRSIPAAAAKTAPSSKVAGLVEIARAAPHVSADDILRMHAIAQGTPSSTSGKKKKNPSHTTAGPSRKQILVEFKPDRNPGNSVPYDMVHDGINRGLHQYDPQMRTQMLAGAVAYGGWSLTLTEVPSQVEVDHI</sequence>
<reference evidence="2 3" key="1">
    <citation type="submission" date="2020-07" db="EMBL/GenBank/DDBJ databases">
        <title>Comparative genomics of pyrophilous fungi reveals a link between fire events and developmental genes.</title>
        <authorList>
            <consortium name="DOE Joint Genome Institute"/>
            <person name="Steindorff A.S."/>
            <person name="Carver A."/>
            <person name="Calhoun S."/>
            <person name="Stillman K."/>
            <person name="Liu H."/>
            <person name="Lipzen A."/>
            <person name="Pangilinan J."/>
            <person name="Labutti K."/>
            <person name="Bruns T.D."/>
            <person name="Grigoriev I.V."/>
        </authorList>
    </citation>
    <scope>NUCLEOTIDE SEQUENCE [LARGE SCALE GENOMIC DNA]</scope>
    <source>
        <strain evidence="2 3">CBS 144469</strain>
    </source>
</reference>
<proteinExistence type="predicted"/>
<name>A0A8H6IAA3_9AGAR</name>
<dbReference type="EMBL" id="JACGCI010000009">
    <property type="protein sequence ID" value="KAF6761439.1"/>
    <property type="molecule type" value="Genomic_DNA"/>
</dbReference>
<dbReference type="Proteomes" id="UP000521943">
    <property type="component" value="Unassembled WGS sequence"/>
</dbReference>
<keyword evidence="3" id="KW-1185">Reference proteome</keyword>
<feature type="region of interest" description="Disordered" evidence="1">
    <location>
        <begin position="1"/>
        <end position="105"/>
    </location>
</feature>
<evidence type="ECO:0000256" key="1">
    <source>
        <dbReference type="SAM" id="MobiDB-lite"/>
    </source>
</evidence>
<dbReference type="AlphaFoldDB" id="A0A8H6IAA3"/>
<evidence type="ECO:0000313" key="2">
    <source>
        <dbReference type="EMBL" id="KAF6761439.1"/>
    </source>
</evidence>
<comment type="caution">
    <text evidence="2">The sequence shown here is derived from an EMBL/GenBank/DDBJ whole genome shotgun (WGS) entry which is preliminary data.</text>
</comment>
<accession>A0A8H6IAA3</accession>
<protein>
    <submittedName>
        <fullName evidence="2">Uncharacterized protein</fullName>
    </submittedName>
</protein>
<evidence type="ECO:0000313" key="3">
    <source>
        <dbReference type="Proteomes" id="UP000521943"/>
    </source>
</evidence>
<feature type="region of interest" description="Disordered" evidence="1">
    <location>
        <begin position="151"/>
        <end position="176"/>
    </location>
</feature>
<gene>
    <name evidence="2" type="ORF">DFP72DRAFT_842363</name>
</gene>
<feature type="compositionally biased region" description="Low complexity" evidence="1">
    <location>
        <begin position="21"/>
        <end position="33"/>
    </location>
</feature>